<reference evidence="17" key="3">
    <citation type="submission" date="2025-09" db="UniProtKB">
        <authorList>
            <consortium name="Ensembl"/>
        </authorList>
    </citation>
    <scope>IDENTIFICATION</scope>
</reference>
<dbReference type="SMART" id="SM00255">
    <property type="entry name" value="TIR"/>
    <property type="match status" value="1"/>
</dbReference>
<evidence type="ECO:0000256" key="7">
    <source>
        <dbReference type="ARBA" id="ARBA00022737"/>
    </source>
</evidence>
<dbReference type="AlphaFoldDB" id="A0A3P8WBG4"/>
<evidence type="ECO:0000256" key="12">
    <source>
        <dbReference type="ARBA" id="ARBA00023180"/>
    </source>
</evidence>
<reference evidence="17 18" key="1">
    <citation type="journal article" date="2014" name="Nat. Genet.">
        <title>Whole-genome sequence of a flatfish provides insights into ZW sex chromosome evolution and adaptation to a benthic lifestyle.</title>
        <authorList>
            <person name="Chen S."/>
            <person name="Zhang G."/>
            <person name="Shao C."/>
            <person name="Huang Q."/>
            <person name="Liu G."/>
            <person name="Zhang P."/>
            <person name="Song W."/>
            <person name="An N."/>
            <person name="Chalopin D."/>
            <person name="Volff J.N."/>
            <person name="Hong Y."/>
            <person name="Li Q."/>
            <person name="Sha Z."/>
            <person name="Zhou H."/>
            <person name="Xie M."/>
            <person name="Yu Q."/>
            <person name="Liu Y."/>
            <person name="Xiang H."/>
            <person name="Wang N."/>
            <person name="Wu K."/>
            <person name="Yang C."/>
            <person name="Zhou Q."/>
            <person name="Liao X."/>
            <person name="Yang L."/>
            <person name="Hu Q."/>
            <person name="Zhang J."/>
            <person name="Meng L."/>
            <person name="Jin L."/>
            <person name="Tian Y."/>
            <person name="Lian J."/>
            <person name="Yang J."/>
            <person name="Miao G."/>
            <person name="Liu S."/>
            <person name="Liang Z."/>
            <person name="Yan F."/>
            <person name="Li Y."/>
            <person name="Sun B."/>
            <person name="Zhang H."/>
            <person name="Zhang J."/>
            <person name="Zhu Y."/>
            <person name="Du M."/>
            <person name="Zhao Y."/>
            <person name="Schartl M."/>
            <person name="Tang Q."/>
            <person name="Wang J."/>
        </authorList>
    </citation>
    <scope>NUCLEOTIDE SEQUENCE</scope>
</reference>
<dbReference type="PROSITE" id="PS51450">
    <property type="entry name" value="LRR"/>
    <property type="match status" value="2"/>
</dbReference>
<evidence type="ECO:0000256" key="11">
    <source>
        <dbReference type="ARBA" id="ARBA00023170"/>
    </source>
</evidence>
<evidence type="ECO:0000259" key="16">
    <source>
        <dbReference type="PROSITE" id="PS50104"/>
    </source>
</evidence>
<dbReference type="InterPro" id="IPR001611">
    <property type="entry name" value="Leu-rich_rpt"/>
</dbReference>
<dbReference type="GeneTree" id="ENSGT00940000166529"/>
<dbReference type="OMA" id="PYIYFWG"/>
<comment type="subcellular location">
    <subcellularLocation>
        <location evidence="1">Membrane</location>
        <topology evidence="1">Single-pass type I membrane protein</topology>
    </subcellularLocation>
</comment>
<evidence type="ECO:0000256" key="1">
    <source>
        <dbReference type="ARBA" id="ARBA00004479"/>
    </source>
</evidence>
<evidence type="ECO:0000256" key="4">
    <source>
        <dbReference type="ARBA" id="ARBA00022614"/>
    </source>
</evidence>
<dbReference type="FunFam" id="3.80.10.10:FF:000137">
    <property type="entry name" value="Toll-like receptor 3"/>
    <property type="match status" value="1"/>
</dbReference>
<dbReference type="GO" id="GO:0006954">
    <property type="term" value="P:inflammatory response"/>
    <property type="evidence" value="ECO:0007669"/>
    <property type="project" value="UniProtKB-KW"/>
</dbReference>
<dbReference type="Gene3D" id="3.40.50.10140">
    <property type="entry name" value="Toll/interleukin-1 receptor homology (TIR) domain"/>
    <property type="match status" value="1"/>
</dbReference>
<feature type="domain" description="TIR" evidence="16">
    <location>
        <begin position="764"/>
        <end position="905"/>
    </location>
</feature>
<name>A0A3P8WBG4_CYNSE</name>
<keyword evidence="11" id="KW-0675">Receptor</keyword>
<evidence type="ECO:0000256" key="13">
    <source>
        <dbReference type="ARBA" id="ARBA00023198"/>
    </source>
</evidence>
<evidence type="ECO:0000256" key="10">
    <source>
        <dbReference type="ARBA" id="ARBA00023136"/>
    </source>
</evidence>
<dbReference type="InterPro" id="IPR003591">
    <property type="entry name" value="Leu-rich_rpt_typical-subtyp"/>
</dbReference>
<dbReference type="CTD" id="7098"/>
<sequence>MHTYHSNGSRLSTCVILICYLLMGTHHCVTPPKKDSCLVKDGKADCSHLRLSAIPANLPSNISSLDMSHNRMVRIPPESLKQYPGLLHLNMGYNSVTKLNEPFCLVLPLLQTLNMVRNEVHLLKETDLSNCTSLTWLSLASNRLKIKGEPFSALKSLEFLDISNNNLQSAKLGSQPQMPSLLNLNLAFSVFTTLKKDDFTFLRLSPFLQVLNLSSVPLKSLEPGCFKPIAGLHAVIMDGSNIGSPVISQLCSELGETSVQSLSLRKMKLVTLKNTTLSGLQKTNLTFLDLSQNDMTKVEDGSFQWLSKLEILKLSDNNFKHLNKFTFRGLKSLKKLQLTKALVKTRSTPIVDDFTFQPLGALESLILQRTAVWEITEHTFTGLVSLQELDMSWSSYASLRIITNKTFVSLAGSPLRTLNLTGTAITRINPGSFSHLRNLTVLLLDFNFIQQTFTGSEFEGLTRVEEMHMSNNHWKVKVSSTSFLHVPNLRVLTLGKSLNNSAVNLDVDPSPFKPLTNLTFLDLSNNNIANFRENLLEGLINLEVLKLQHNNLARLWKSANPGGPVLFLKGAQNLVTLQLDSNGLDEIPRGALRGLRNLSKLYLANNLLNSLKDSIFDDLVALQVLSLQKNLITTVKPEVFKAPTSNLSVLLMDKNPFDCTCESIQWFVTWLNETNLTAVPDLSDQYMCNTPLAYFNHSIMTFDTYPCKDMVPFQALYIFSSTAVLLLMATAFLVRFQGWRIQFYWNILISRTLGFTNRDGSREFQYDAYIIHAEDDTHWVERVIVPLENNNCSFYLESRDALPGMPQLQNIVDNMRESRKILFVVSEHLLNDPMCRRFTAHHALHQVIEESRDSVVLVFLQDVHDFKLSSSLFLRRGMLRSRCILEWPGHKERLQAFHQKLLIALGLTNQFRM</sequence>
<keyword evidence="8" id="KW-0391">Immunity</keyword>
<keyword evidence="13" id="KW-0395">Inflammatory response</keyword>
<evidence type="ECO:0000256" key="9">
    <source>
        <dbReference type="ARBA" id="ARBA00022989"/>
    </source>
</evidence>
<dbReference type="InterPro" id="IPR041015">
    <property type="entry name" value="TLR3_TMD"/>
</dbReference>
<keyword evidence="6 15" id="KW-0732">Signal</keyword>
<organism evidence="17 18">
    <name type="scientific">Cynoglossus semilaevis</name>
    <name type="common">Tongue sole</name>
    <dbReference type="NCBI Taxonomy" id="244447"/>
    <lineage>
        <taxon>Eukaryota</taxon>
        <taxon>Metazoa</taxon>
        <taxon>Chordata</taxon>
        <taxon>Craniata</taxon>
        <taxon>Vertebrata</taxon>
        <taxon>Euteleostomi</taxon>
        <taxon>Actinopterygii</taxon>
        <taxon>Neopterygii</taxon>
        <taxon>Teleostei</taxon>
        <taxon>Neoteleostei</taxon>
        <taxon>Acanthomorphata</taxon>
        <taxon>Carangaria</taxon>
        <taxon>Pleuronectiformes</taxon>
        <taxon>Pleuronectoidei</taxon>
        <taxon>Cynoglossidae</taxon>
        <taxon>Cynoglossinae</taxon>
        <taxon>Cynoglossus</taxon>
    </lineage>
</organism>
<feature type="signal peptide" evidence="15">
    <location>
        <begin position="1"/>
        <end position="27"/>
    </location>
</feature>
<dbReference type="GO" id="GO:0045087">
    <property type="term" value="P:innate immune response"/>
    <property type="evidence" value="ECO:0007669"/>
    <property type="project" value="UniProtKB-KW"/>
</dbReference>
<evidence type="ECO:0000256" key="3">
    <source>
        <dbReference type="ARBA" id="ARBA00022588"/>
    </source>
</evidence>
<keyword evidence="5 14" id="KW-0812">Transmembrane</keyword>
<keyword evidence="3" id="KW-0399">Innate immunity</keyword>
<evidence type="ECO:0000313" key="18">
    <source>
        <dbReference type="Proteomes" id="UP000265120"/>
    </source>
</evidence>
<dbReference type="PANTHER" id="PTHR24365">
    <property type="entry name" value="TOLL-LIKE RECEPTOR"/>
    <property type="match status" value="1"/>
</dbReference>
<evidence type="ECO:0000256" key="2">
    <source>
        <dbReference type="ARBA" id="ARBA00009634"/>
    </source>
</evidence>
<dbReference type="KEGG" id="csem:103384329"/>
<evidence type="ECO:0000256" key="14">
    <source>
        <dbReference type="SAM" id="Phobius"/>
    </source>
</evidence>
<evidence type="ECO:0000313" key="17">
    <source>
        <dbReference type="Ensembl" id="ENSCSEP00000024813.1"/>
    </source>
</evidence>
<dbReference type="InParanoid" id="A0A3P8WBG4"/>
<dbReference type="SMART" id="SM00369">
    <property type="entry name" value="LRR_TYP"/>
    <property type="match status" value="15"/>
</dbReference>
<dbReference type="SMART" id="SM00082">
    <property type="entry name" value="LRRCT"/>
    <property type="match status" value="1"/>
</dbReference>
<evidence type="ECO:0000256" key="15">
    <source>
        <dbReference type="SAM" id="SignalP"/>
    </source>
</evidence>
<dbReference type="GO" id="GO:0038023">
    <property type="term" value="F:signaling receptor activity"/>
    <property type="evidence" value="ECO:0007669"/>
    <property type="project" value="TreeGrafter"/>
</dbReference>
<keyword evidence="7" id="KW-0677">Repeat</keyword>
<dbReference type="InterPro" id="IPR032675">
    <property type="entry name" value="LRR_dom_sf"/>
</dbReference>
<evidence type="ECO:0000256" key="8">
    <source>
        <dbReference type="ARBA" id="ARBA00022859"/>
    </source>
</evidence>
<dbReference type="Proteomes" id="UP000265120">
    <property type="component" value="Chromosome 9"/>
</dbReference>
<keyword evidence="18" id="KW-1185">Reference proteome</keyword>
<dbReference type="Pfam" id="PF13855">
    <property type="entry name" value="LRR_8"/>
    <property type="match status" value="4"/>
</dbReference>
<dbReference type="Ensembl" id="ENSCSET00000025145.1">
    <property type="protein sequence ID" value="ENSCSEP00000024813.1"/>
    <property type="gene ID" value="ENSCSEG00000015848.1"/>
</dbReference>
<keyword evidence="10 14" id="KW-0472">Membrane</keyword>
<dbReference type="InterPro" id="IPR035897">
    <property type="entry name" value="Toll_tir_struct_dom_sf"/>
</dbReference>
<comment type="similarity">
    <text evidence="2">Belongs to the Toll-like receptor family.</text>
</comment>
<feature type="transmembrane region" description="Helical" evidence="14">
    <location>
        <begin position="715"/>
        <end position="734"/>
    </location>
</feature>
<keyword evidence="4" id="KW-0433">Leucine-rich repeat</keyword>
<dbReference type="OrthoDB" id="676979at2759"/>
<dbReference type="STRING" id="244447.ENSCSEP00000024813"/>
<feature type="chain" id="PRO_5017980520" evidence="15">
    <location>
        <begin position="28"/>
        <end position="913"/>
    </location>
</feature>
<protein>
    <submittedName>
        <fullName evidence="17">Toll like receptor 3</fullName>
    </submittedName>
</protein>
<dbReference type="PRINTS" id="PR00019">
    <property type="entry name" value="LEURICHRPT"/>
</dbReference>
<dbReference type="Gene3D" id="3.80.10.10">
    <property type="entry name" value="Ribonuclease Inhibitor"/>
    <property type="match status" value="1"/>
</dbReference>
<dbReference type="GO" id="GO:0005886">
    <property type="term" value="C:plasma membrane"/>
    <property type="evidence" value="ECO:0007669"/>
    <property type="project" value="TreeGrafter"/>
</dbReference>
<reference evidence="17" key="2">
    <citation type="submission" date="2025-08" db="UniProtKB">
        <authorList>
            <consortium name="Ensembl"/>
        </authorList>
    </citation>
    <scope>IDENTIFICATION</scope>
</reference>
<dbReference type="RefSeq" id="XP_008316036.1">
    <property type="nucleotide sequence ID" value="XM_008317814.3"/>
</dbReference>
<dbReference type="GeneID" id="103384329"/>
<dbReference type="SUPFAM" id="SSF52200">
    <property type="entry name" value="Toll/Interleukin receptor TIR domain"/>
    <property type="match status" value="1"/>
</dbReference>
<accession>A0A3P8WBG4</accession>
<dbReference type="PANTHER" id="PTHR24365:SF524">
    <property type="entry name" value="TOLL-LIKE RECEPTOR 3"/>
    <property type="match status" value="1"/>
</dbReference>
<evidence type="ECO:0000256" key="5">
    <source>
        <dbReference type="ARBA" id="ARBA00022692"/>
    </source>
</evidence>
<keyword evidence="9 14" id="KW-1133">Transmembrane helix</keyword>
<dbReference type="Pfam" id="PF13676">
    <property type="entry name" value="TIR_2"/>
    <property type="match status" value="1"/>
</dbReference>
<dbReference type="InterPro" id="IPR000483">
    <property type="entry name" value="Cys-rich_flank_reg_C"/>
</dbReference>
<evidence type="ECO:0000256" key="6">
    <source>
        <dbReference type="ARBA" id="ARBA00022729"/>
    </source>
</evidence>
<keyword evidence="12" id="KW-0325">Glycoprotein</keyword>
<dbReference type="Pfam" id="PF17968">
    <property type="entry name" value="Tlr3_TMD"/>
    <property type="match status" value="1"/>
</dbReference>
<dbReference type="InterPro" id="IPR000157">
    <property type="entry name" value="TIR_dom"/>
</dbReference>
<dbReference type="PROSITE" id="PS50104">
    <property type="entry name" value="TIR"/>
    <property type="match status" value="1"/>
</dbReference>
<proteinExistence type="inferred from homology"/>
<dbReference type="GO" id="GO:0007165">
    <property type="term" value="P:signal transduction"/>
    <property type="evidence" value="ECO:0007669"/>
    <property type="project" value="InterPro"/>
</dbReference>
<dbReference type="SUPFAM" id="SSF52058">
    <property type="entry name" value="L domain-like"/>
    <property type="match status" value="2"/>
</dbReference>
<dbReference type="SMR" id="A0A3P8WBG4"/>